<evidence type="ECO:0000313" key="9">
    <source>
        <dbReference type="Proteomes" id="UP001589698"/>
    </source>
</evidence>
<dbReference type="InterPro" id="IPR013783">
    <property type="entry name" value="Ig-like_fold"/>
</dbReference>
<dbReference type="InterPro" id="IPR001322">
    <property type="entry name" value="Lamin_tail_dom"/>
</dbReference>
<evidence type="ECO:0000259" key="6">
    <source>
        <dbReference type="PROSITE" id="PS50853"/>
    </source>
</evidence>
<evidence type="ECO:0000256" key="2">
    <source>
        <dbReference type="ARBA" id="ARBA00023319"/>
    </source>
</evidence>
<dbReference type="Pfam" id="PF00932">
    <property type="entry name" value="LTD"/>
    <property type="match status" value="2"/>
</dbReference>
<evidence type="ECO:0000259" key="7">
    <source>
        <dbReference type="PROSITE" id="PS51841"/>
    </source>
</evidence>
<evidence type="ECO:0000256" key="4">
    <source>
        <dbReference type="SAM" id="MobiDB-lite"/>
    </source>
</evidence>
<dbReference type="SUPFAM" id="SSF49265">
    <property type="entry name" value="Fibronectin type III"/>
    <property type="match status" value="1"/>
</dbReference>
<feature type="domain" description="LTD" evidence="7">
    <location>
        <begin position="23"/>
        <end position="140"/>
    </location>
</feature>
<feature type="signal peptide" evidence="5">
    <location>
        <begin position="1"/>
        <end position="31"/>
    </location>
</feature>
<evidence type="ECO:0000313" key="8">
    <source>
        <dbReference type="EMBL" id="MFC0222006.1"/>
    </source>
</evidence>
<evidence type="ECO:0000256" key="3">
    <source>
        <dbReference type="ARBA" id="ARBA00023326"/>
    </source>
</evidence>
<accession>A0ABV6DZ59</accession>
<proteinExistence type="predicted"/>
<dbReference type="PANTHER" id="PTHR14340">
    <property type="entry name" value="MICROFIBRIL-ASSOCIATED GLYCOPROTEIN 3"/>
    <property type="match status" value="1"/>
</dbReference>
<feature type="region of interest" description="Disordered" evidence="4">
    <location>
        <begin position="791"/>
        <end position="812"/>
    </location>
</feature>
<keyword evidence="1" id="KW-0326">Glycosidase</keyword>
<dbReference type="InterPro" id="IPR014867">
    <property type="entry name" value="Spore_coat_CotH_CotH2/3/7"/>
</dbReference>
<dbReference type="CDD" id="cd00063">
    <property type="entry name" value="FN3"/>
    <property type="match status" value="2"/>
</dbReference>
<dbReference type="PRINTS" id="PR00014">
    <property type="entry name" value="FNTYPEIII"/>
</dbReference>
<name>A0ABV6DZ59_9ACTN</name>
<feature type="domain" description="Fibronectin type-III" evidence="6">
    <location>
        <begin position="916"/>
        <end position="1020"/>
    </location>
</feature>
<dbReference type="Proteomes" id="UP001589698">
    <property type="component" value="Unassembled WGS sequence"/>
</dbReference>
<dbReference type="Pfam" id="PF08757">
    <property type="entry name" value="CotH"/>
    <property type="match status" value="1"/>
</dbReference>
<sequence>MTTPSRLVAALTATAAAASGLAAATSAPATAAPTDVVINEMMFHAVSDLDGDDYLELLNTGTAAVDLSGWSFSGITLALPAGTSIGPGAYLVVAKDAVQFQASYGFAPDAVYGGNLSNSGETITLKDATGTTIDTVAYGEADPWPVKADGTGPSLELVDATLDNNDALNWAAATNASGRTPGAANSVRRSGLGPRVTGVTPSTTTPAAGEAVTVTATVTGQTSATLRYRTDFAAEQSVPMTSTGGDTYAASIPGAAAGHLLRYRVEATNAVATTRSPRIDDTVTYRGVVVPSGISSPVPQWEWFISPTDYTQLTSNPTADLTRYGAIAYDGRVYDNVEMRIKGHASQTDPKVSWKFKTPSGYDFDLPGLFVEPVDEIDMQADWSDRSHGRAILSWDAYRRAGFPDHTMFPVRTQRNGAFQGLYNLQETYDGTWREREGFDDDQFFEAETSAFSTRSITTQFSKKAPDETDFAPISAFVSGVRLTGAAQRSYLLANADMPQMINYAAVTAIVEHHDSSSKNFYLVQDSVTGRWRILPWDLDHTLGNGCCNVESTFVTPAEPGDNTSALMRAVLADPTWRAMYFRRLRTLVDDLLAPGRMEALYDSRLGPAQPVAALDYAAWPYPGSPVDYPTFRKRLVNDLNARRTVFATDSRVPPAQAAAPAVVIDEVQHAPASGDTAGFVELYNPGTQAVDLSGWRLGGSATATLQPGTVVPARSALTVVASDPSFRTAYGTGVFVADRYAGSLPDAGTLTLTRADGSLADTVTYGGAGWPVPTAGQSLELLDPAADNDDGASWVLSSGSGTPGEPRSTGPVVTAPGAPVVGTATAGSSSATLTWTAPADDGGSAITGYLVRVVDTTGTQVGALRPTGAGATSLTVTGLANGTTYRLQVAATNAVGTGSSSALSNAVTPSSAATVPGAPVIGTPAQGTAGGTLSAIARWTPPTTNGGSAITGYRVIALRMSSADPDATVLGTQTSRVLGPNVKQYDYTLAAGTYRFQVVAINAVGTGAPSARSAAVVPR</sequence>
<dbReference type="SMART" id="SM00060">
    <property type="entry name" value="FN3"/>
    <property type="match status" value="2"/>
</dbReference>
<keyword evidence="3" id="KW-0624">Polysaccharide degradation</keyword>
<dbReference type="InterPro" id="IPR036116">
    <property type="entry name" value="FN3_sf"/>
</dbReference>
<protein>
    <submittedName>
        <fullName evidence="8">Lamin tail domain-containing protein</fullName>
    </submittedName>
</protein>
<dbReference type="PROSITE" id="PS50853">
    <property type="entry name" value="FN3"/>
    <property type="match status" value="2"/>
</dbReference>
<keyword evidence="9" id="KW-1185">Reference proteome</keyword>
<evidence type="ECO:0000256" key="1">
    <source>
        <dbReference type="ARBA" id="ARBA00023295"/>
    </source>
</evidence>
<feature type="chain" id="PRO_5046790742" evidence="5">
    <location>
        <begin position="32"/>
        <end position="1020"/>
    </location>
</feature>
<dbReference type="InterPro" id="IPR003961">
    <property type="entry name" value="FN3_dom"/>
</dbReference>
<dbReference type="Gene3D" id="2.60.40.1260">
    <property type="entry name" value="Lamin Tail domain"/>
    <property type="match status" value="1"/>
</dbReference>
<dbReference type="RefSeq" id="WP_378517669.1">
    <property type="nucleotide sequence ID" value="NZ_CBCSDI010000009.1"/>
</dbReference>
<dbReference type="Pfam" id="PF00041">
    <property type="entry name" value="fn3"/>
    <property type="match status" value="1"/>
</dbReference>
<feature type="region of interest" description="Disordered" evidence="4">
    <location>
        <begin position="178"/>
        <end position="207"/>
    </location>
</feature>
<evidence type="ECO:0000256" key="5">
    <source>
        <dbReference type="SAM" id="SignalP"/>
    </source>
</evidence>
<organism evidence="8 9">
    <name type="scientific">Nocardioides zeicaulis</name>
    <dbReference type="NCBI Taxonomy" id="1776857"/>
    <lineage>
        <taxon>Bacteria</taxon>
        <taxon>Bacillati</taxon>
        <taxon>Actinomycetota</taxon>
        <taxon>Actinomycetes</taxon>
        <taxon>Propionibacteriales</taxon>
        <taxon>Nocardioidaceae</taxon>
        <taxon>Nocardioides</taxon>
    </lineage>
</organism>
<keyword evidence="3" id="KW-0119">Carbohydrate metabolism</keyword>
<gene>
    <name evidence="8" type="ORF">ACFFJG_05895</name>
</gene>
<dbReference type="PANTHER" id="PTHR14340:SF9">
    <property type="entry name" value="FIBRONECTIN TYPE-III DOMAIN-CONTAINING PROTEIN"/>
    <property type="match status" value="1"/>
</dbReference>
<dbReference type="PROSITE" id="PS51841">
    <property type="entry name" value="LTD"/>
    <property type="match status" value="2"/>
</dbReference>
<reference evidence="8 9" key="1">
    <citation type="submission" date="2024-09" db="EMBL/GenBank/DDBJ databases">
        <authorList>
            <person name="Sun Q."/>
            <person name="Mori K."/>
        </authorList>
    </citation>
    <scope>NUCLEOTIDE SEQUENCE [LARGE SCALE GENOMIC DNA]</scope>
    <source>
        <strain evidence="8 9">CCM 8654</strain>
    </source>
</reference>
<dbReference type="Gene3D" id="2.60.40.10">
    <property type="entry name" value="Immunoglobulins"/>
    <property type="match status" value="2"/>
</dbReference>
<comment type="caution">
    <text evidence="8">The sequence shown here is derived from an EMBL/GenBank/DDBJ whole genome shotgun (WGS) entry which is preliminary data.</text>
</comment>
<dbReference type="InterPro" id="IPR036415">
    <property type="entry name" value="Lamin_tail_dom_sf"/>
</dbReference>
<feature type="domain" description="Fibronectin type-III" evidence="6">
    <location>
        <begin position="816"/>
        <end position="912"/>
    </location>
</feature>
<feature type="domain" description="LTD" evidence="7">
    <location>
        <begin position="654"/>
        <end position="768"/>
    </location>
</feature>
<keyword evidence="2" id="KW-0393">Immunoglobulin domain</keyword>
<keyword evidence="5" id="KW-0732">Signal</keyword>
<dbReference type="SUPFAM" id="SSF74853">
    <property type="entry name" value="Lamin A/C globular tail domain"/>
    <property type="match status" value="2"/>
</dbReference>
<keyword evidence="1" id="KW-0378">Hydrolase</keyword>
<dbReference type="EMBL" id="JBHLXH010000001">
    <property type="protein sequence ID" value="MFC0222006.1"/>
    <property type="molecule type" value="Genomic_DNA"/>
</dbReference>